<reference evidence="2" key="1">
    <citation type="journal article" date="2014" name="Int. J. Syst. Evol. Microbiol.">
        <title>Complete genome sequence of Corynebacterium casei LMG S-19264T (=DSM 44701T), isolated from a smear-ripened cheese.</title>
        <authorList>
            <consortium name="US DOE Joint Genome Institute (JGI-PGF)"/>
            <person name="Walter F."/>
            <person name="Albersmeier A."/>
            <person name="Kalinowski J."/>
            <person name="Ruckert C."/>
        </authorList>
    </citation>
    <scope>NUCLEOTIDE SEQUENCE</scope>
    <source>
        <strain evidence="2">CGMCC 4.7679</strain>
    </source>
</reference>
<dbReference type="SMART" id="SM00960">
    <property type="entry name" value="Robl_LC7"/>
    <property type="match status" value="1"/>
</dbReference>
<feature type="domain" description="Roadblock/LAMTOR2" evidence="1">
    <location>
        <begin position="22"/>
        <end position="112"/>
    </location>
</feature>
<reference evidence="2" key="2">
    <citation type="submission" date="2020-09" db="EMBL/GenBank/DDBJ databases">
        <authorList>
            <person name="Sun Q."/>
            <person name="Zhou Y."/>
        </authorList>
    </citation>
    <scope>NUCLEOTIDE SEQUENCE</scope>
    <source>
        <strain evidence="2">CGMCC 4.7679</strain>
    </source>
</reference>
<comment type="caution">
    <text evidence="2">The sequence shown here is derived from an EMBL/GenBank/DDBJ whole genome shotgun (WGS) entry which is preliminary data.</text>
</comment>
<evidence type="ECO:0000313" key="3">
    <source>
        <dbReference type="Proteomes" id="UP000658656"/>
    </source>
</evidence>
<gene>
    <name evidence="2" type="ORF">GCM10017566_16030</name>
</gene>
<accession>A0A8H9IQ69</accession>
<organism evidence="2 3">
    <name type="scientific">Amycolatopsis bartoniae</name>
    <dbReference type="NCBI Taxonomy" id="941986"/>
    <lineage>
        <taxon>Bacteria</taxon>
        <taxon>Bacillati</taxon>
        <taxon>Actinomycetota</taxon>
        <taxon>Actinomycetes</taxon>
        <taxon>Pseudonocardiales</taxon>
        <taxon>Pseudonocardiaceae</taxon>
        <taxon>Amycolatopsis</taxon>
    </lineage>
</organism>
<evidence type="ECO:0000259" key="1">
    <source>
        <dbReference type="SMART" id="SM00960"/>
    </source>
</evidence>
<evidence type="ECO:0000313" key="2">
    <source>
        <dbReference type="EMBL" id="GHF43965.1"/>
    </source>
</evidence>
<sequence length="153" mass="15995">MNTNGQAMNEDAAISSNGSGLNWLLDDLVRRLVGAEKAIVLSADGLLMGRSTSVGREDGEHLAAMASAFRSLSRGVSTQFDKGPVHQTVVELELGYLVVTEAGEGACLALLASIDADLGMVAYEMNVIVAQVGDNLAVHPRPSAADLRVPHVP</sequence>
<dbReference type="AlphaFoldDB" id="A0A8H9IQ69"/>
<dbReference type="EMBL" id="BNAV01000002">
    <property type="protein sequence ID" value="GHF43965.1"/>
    <property type="molecule type" value="Genomic_DNA"/>
</dbReference>
<dbReference type="Gene3D" id="3.30.450.30">
    <property type="entry name" value="Dynein light chain 2a, cytoplasmic"/>
    <property type="match status" value="1"/>
</dbReference>
<proteinExistence type="predicted"/>
<dbReference type="Pfam" id="PF03259">
    <property type="entry name" value="Robl_LC7"/>
    <property type="match status" value="1"/>
</dbReference>
<protein>
    <submittedName>
        <fullName evidence="2">Dynein regulation protein LC7</fullName>
    </submittedName>
</protein>
<dbReference type="PANTHER" id="PTHR36222">
    <property type="entry name" value="SERINE PROTEASE INHIBITOR RV3364C"/>
    <property type="match status" value="1"/>
</dbReference>
<dbReference type="InterPro" id="IPR053141">
    <property type="entry name" value="Mycobact_SerProt_Inhib_Rv3364c"/>
</dbReference>
<dbReference type="InterPro" id="IPR004942">
    <property type="entry name" value="Roadblock/LAMTOR2_dom"/>
</dbReference>
<dbReference type="SUPFAM" id="SSF103196">
    <property type="entry name" value="Roadblock/LC7 domain"/>
    <property type="match status" value="1"/>
</dbReference>
<keyword evidence="3" id="KW-1185">Reference proteome</keyword>
<dbReference type="PANTHER" id="PTHR36222:SF1">
    <property type="entry name" value="SERINE PROTEASE INHIBITOR RV3364C"/>
    <property type="match status" value="1"/>
</dbReference>
<dbReference type="Proteomes" id="UP000658656">
    <property type="component" value="Unassembled WGS sequence"/>
</dbReference>
<name>A0A8H9IQ69_9PSEU</name>